<name>A0ABR0EZA1_ZASCE</name>
<feature type="region of interest" description="Disordered" evidence="3">
    <location>
        <begin position="52"/>
        <end position="314"/>
    </location>
</feature>
<evidence type="ECO:0000256" key="2">
    <source>
        <dbReference type="PROSITE-ProRule" id="PRU00035"/>
    </source>
</evidence>
<feature type="compositionally biased region" description="Polar residues" evidence="3">
    <location>
        <begin position="297"/>
        <end position="314"/>
    </location>
</feature>
<feature type="compositionally biased region" description="Acidic residues" evidence="3">
    <location>
        <begin position="638"/>
        <end position="652"/>
    </location>
</feature>
<dbReference type="EMBL" id="JAXOVC010000001">
    <property type="protein sequence ID" value="KAK4506882.1"/>
    <property type="molecule type" value="Genomic_DNA"/>
</dbReference>
<dbReference type="Gene3D" id="1.20.920.10">
    <property type="entry name" value="Bromodomain-like"/>
    <property type="match status" value="2"/>
</dbReference>
<feature type="compositionally biased region" description="Acidic residues" evidence="3">
    <location>
        <begin position="141"/>
        <end position="151"/>
    </location>
</feature>
<feature type="region of interest" description="Disordered" evidence="3">
    <location>
        <begin position="674"/>
        <end position="733"/>
    </location>
</feature>
<feature type="region of interest" description="Disordered" evidence="3">
    <location>
        <begin position="1"/>
        <end position="20"/>
    </location>
</feature>
<feature type="domain" description="Bromo" evidence="4">
    <location>
        <begin position="329"/>
        <end position="401"/>
    </location>
</feature>
<feature type="compositionally biased region" description="Basic and acidic residues" evidence="3">
    <location>
        <begin position="268"/>
        <end position="285"/>
    </location>
</feature>
<organism evidence="6 7">
    <name type="scientific">Zasmidium cellare</name>
    <name type="common">Wine cellar mold</name>
    <name type="synonym">Racodium cellare</name>
    <dbReference type="NCBI Taxonomy" id="395010"/>
    <lineage>
        <taxon>Eukaryota</taxon>
        <taxon>Fungi</taxon>
        <taxon>Dikarya</taxon>
        <taxon>Ascomycota</taxon>
        <taxon>Pezizomycotina</taxon>
        <taxon>Dothideomycetes</taxon>
        <taxon>Dothideomycetidae</taxon>
        <taxon>Mycosphaerellales</taxon>
        <taxon>Mycosphaerellaceae</taxon>
        <taxon>Zasmidium</taxon>
    </lineage>
</organism>
<dbReference type="PRINTS" id="PR00503">
    <property type="entry name" value="BROMODOMAIN"/>
</dbReference>
<protein>
    <recommendedName>
        <fullName evidence="8">Bromodomain-containing protein</fullName>
    </recommendedName>
</protein>
<gene>
    <name evidence="6" type="ORF">PRZ48_000615</name>
</gene>
<dbReference type="PANTHER" id="PTHR22880:SF225">
    <property type="entry name" value="BROMODOMAIN-CONTAINING PROTEIN BET-1-RELATED"/>
    <property type="match status" value="1"/>
</dbReference>
<evidence type="ECO:0000259" key="5">
    <source>
        <dbReference type="PROSITE" id="PS51525"/>
    </source>
</evidence>
<feature type="compositionally biased region" description="Low complexity" evidence="3">
    <location>
        <begin position="93"/>
        <end position="114"/>
    </location>
</feature>
<dbReference type="SUPFAM" id="SSF47370">
    <property type="entry name" value="Bromodomain"/>
    <property type="match status" value="2"/>
</dbReference>
<dbReference type="PROSITE" id="PS51525">
    <property type="entry name" value="NET"/>
    <property type="match status" value="1"/>
</dbReference>
<keyword evidence="1 2" id="KW-0103">Bromodomain</keyword>
<dbReference type="Gene3D" id="1.20.1270.220">
    <property type="match status" value="1"/>
</dbReference>
<feature type="compositionally biased region" description="Low complexity" evidence="3">
    <location>
        <begin position="446"/>
        <end position="465"/>
    </location>
</feature>
<feature type="compositionally biased region" description="Acidic residues" evidence="3">
    <location>
        <begin position="865"/>
        <end position="876"/>
    </location>
</feature>
<feature type="compositionally biased region" description="Low complexity" evidence="3">
    <location>
        <begin position="286"/>
        <end position="296"/>
    </location>
</feature>
<feature type="region of interest" description="Disordered" evidence="3">
    <location>
        <begin position="784"/>
        <end position="876"/>
    </location>
</feature>
<dbReference type="Pfam" id="PF00439">
    <property type="entry name" value="Bromodomain"/>
    <property type="match status" value="2"/>
</dbReference>
<feature type="domain" description="Bromo" evidence="4">
    <location>
        <begin position="527"/>
        <end position="599"/>
    </location>
</feature>
<dbReference type="PANTHER" id="PTHR22880">
    <property type="entry name" value="FALZ-RELATED BROMODOMAIN-CONTAINING PROTEINS"/>
    <property type="match status" value="1"/>
</dbReference>
<dbReference type="Proteomes" id="UP001305779">
    <property type="component" value="Unassembled WGS sequence"/>
</dbReference>
<keyword evidence="7" id="KW-1185">Reference proteome</keyword>
<feature type="domain" description="NET" evidence="5">
    <location>
        <begin position="710"/>
        <end position="790"/>
    </location>
</feature>
<dbReference type="InterPro" id="IPR027353">
    <property type="entry name" value="NET_dom"/>
</dbReference>
<dbReference type="PROSITE" id="PS50014">
    <property type="entry name" value="BROMODOMAIN_2"/>
    <property type="match status" value="2"/>
</dbReference>
<dbReference type="InterPro" id="IPR036427">
    <property type="entry name" value="Bromodomain-like_sf"/>
</dbReference>
<sequence>MADIDSKPPVLDLPTLHNEQNDPAVAATNDVSNTGAFAENAAVSGITPVADYIPKDATTSHPTPPPDEPLAASEANVDVDMKADEVPKVESVSEPQSAVSEPAEPASAPTLPSSDSSLVRPREEDDDDDERAAKRSRVDGELDQDRDEDQDVTLPDAPPVDSAISAPPQPESDAPVTTTADISQPPDAASAAPTQPEDSPDPQRAPPEDPPAVEDAAPSKIESSDIPPPEPAAAQSIESSTAPLTNGEGASEAQPSAENGEAAASKPVEAEVKPEIAKPEADRPADTQPAPTPAQDSTQPTSSSKPTYSKDPITQAQSRYLVDKIKNLKKTKHALSFLYPVDYVALNIPTYPDIIKNPMDLMTLENKLKSLKYGSVQEFADDFDLIIQNARTFNGDNHPVTIAGFSMEAYMRKILDGVPSATQPTPAKPQPKKASPKPQPRREARAATQSTAPPTAAPAPAATSAESFALQPDGTPQIRRDSTINRPARAIKPPPARELTYSKPKRKEHQLELKFCDFVLNEIKSPRYGALNSVFMHPVDPVALNIPHYRQVVKHPMDLSTMTQKLKQGQYGKAVEFKKDFDLMIQNCLIFNPQGNPVRDMGIQFRREFEALWHGKDKWEKARKAEMQRGASASADDYSGDEEEEEEEEGDEDKSSTIAALQKQLQQIQGALAEMNQPAKKNKTKSAKTSKGNKKSLGGGAPPPKKAAARPKAPKKPKQVTYEEKQEISDAVGRMSEDQVQKLTKIITDNCQKYADQEEMELEIDDLPNDVQAMLLTYVRSLFGKPARAVRADSPDDAAAMDDDDFEPTERTGRRGGGGGGAGSKRKKHKPMHKEEQQKAINDIKNKLAQFQNPTSASPSQQEESSGDESEESEEE</sequence>
<accession>A0ABR0EZA1</accession>
<dbReference type="InterPro" id="IPR050935">
    <property type="entry name" value="Bromo_chromatin_reader"/>
</dbReference>
<dbReference type="Pfam" id="PF17035">
    <property type="entry name" value="BET"/>
    <property type="match status" value="1"/>
</dbReference>
<feature type="compositionally biased region" description="Basic and acidic residues" evidence="3">
    <location>
        <begin position="833"/>
        <end position="846"/>
    </location>
</feature>
<feature type="compositionally biased region" description="Basic and acidic residues" evidence="3">
    <location>
        <begin position="79"/>
        <end position="88"/>
    </location>
</feature>
<dbReference type="SMART" id="SM00297">
    <property type="entry name" value="BROMO"/>
    <property type="match status" value="2"/>
</dbReference>
<evidence type="ECO:0008006" key="8">
    <source>
        <dbReference type="Google" id="ProtNLM"/>
    </source>
</evidence>
<evidence type="ECO:0000313" key="7">
    <source>
        <dbReference type="Proteomes" id="UP001305779"/>
    </source>
</evidence>
<feature type="region of interest" description="Disordered" evidence="3">
    <location>
        <begin position="624"/>
        <end position="657"/>
    </location>
</feature>
<evidence type="ECO:0000259" key="4">
    <source>
        <dbReference type="PROSITE" id="PS50014"/>
    </source>
</evidence>
<evidence type="ECO:0000256" key="3">
    <source>
        <dbReference type="SAM" id="MobiDB-lite"/>
    </source>
</evidence>
<reference evidence="6 7" key="1">
    <citation type="journal article" date="2023" name="G3 (Bethesda)">
        <title>A chromosome-level genome assembly of Zasmidium syzygii isolated from banana leaves.</title>
        <authorList>
            <person name="van Westerhoven A.C."/>
            <person name="Mehrabi R."/>
            <person name="Talebi R."/>
            <person name="Steentjes M.B.F."/>
            <person name="Corcolon B."/>
            <person name="Chong P.A."/>
            <person name="Kema G.H.J."/>
            <person name="Seidl M.F."/>
        </authorList>
    </citation>
    <scope>NUCLEOTIDE SEQUENCE [LARGE SCALE GENOMIC DNA]</scope>
    <source>
        <strain evidence="6 7">P124</strain>
    </source>
</reference>
<feature type="compositionally biased region" description="Basic and acidic residues" evidence="3">
    <location>
        <begin position="131"/>
        <end position="140"/>
    </location>
</feature>
<dbReference type="InterPro" id="IPR038336">
    <property type="entry name" value="NET_sf"/>
</dbReference>
<feature type="compositionally biased region" description="Basic residues" evidence="3">
    <location>
        <begin position="707"/>
        <end position="718"/>
    </location>
</feature>
<evidence type="ECO:0000256" key="1">
    <source>
        <dbReference type="ARBA" id="ARBA00023117"/>
    </source>
</evidence>
<evidence type="ECO:0000313" key="6">
    <source>
        <dbReference type="EMBL" id="KAK4506882.1"/>
    </source>
</evidence>
<proteinExistence type="predicted"/>
<feature type="compositionally biased region" description="Basic residues" evidence="3">
    <location>
        <begin position="680"/>
        <end position="694"/>
    </location>
</feature>
<dbReference type="InterPro" id="IPR001487">
    <property type="entry name" value="Bromodomain"/>
</dbReference>
<feature type="compositionally biased region" description="Acidic residues" evidence="3">
    <location>
        <begin position="795"/>
        <end position="807"/>
    </location>
</feature>
<comment type="caution">
    <text evidence="6">The sequence shown here is derived from an EMBL/GenBank/DDBJ whole genome shotgun (WGS) entry which is preliminary data.</text>
</comment>
<feature type="region of interest" description="Disordered" evidence="3">
    <location>
        <begin position="418"/>
        <end position="504"/>
    </location>
</feature>